<proteinExistence type="predicted"/>
<dbReference type="AlphaFoldDB" id="A0A1F6UMP0"/>
<organism evidence="2 3">
    <name type="scientific">Candidatus Muproteobacteria bacterium RBG_19FT_COMBO_61_10</name>
    <dbReference type="NCBI Taxonomy" id="1817761"/>
    <lineage>
        <taxon>Bacteria</taxon>
        <taxon>Pseudomonadati</taxon>
        <taxon>Pseudomonadota</taxon>
        <taxon>Candidatus Muproteobacteria</taxon>
    </lineage>
</organism>
<gene>
    <name evidence="2" type="ORF">A2V58_08205</name>
</gene>
<evidence type="ECO:0000313" key="2">
    <source>
        <dbReference type="EMBL" id="OGI58645.1"/>
    </source>
</evidence>
<evidence type="ECO:0000313" key="3">
    <source>
        <dbReference type="Proteomes" id="UP000177950"/>
    </source>
</evidence>
<feature type="transmembrane region" description="Helical" evidence="1">
    <location>
        <begin position="6"/>
        <end position="25"/>
    </location>
</feature>
<feature type="transmembrane region" description="Helical" evidence="1">
    <location>
        <begin position="37"/>
        <end position="57"/>
    </location>
</feature>
<accession>A0A1F6UMP0</accession>
<evidence type="ECO:0000256" key="1">
    <source>
        <dbReference type="SAM" id="Phobius"/>
    </source>
</evidence>
<protein>
    <recommendedName>
        <fullName evidence="4">VanZ-like domain-containing protein</fullName>
    </recommendedName>
</protein>
<evidence type="ECO:0008006" key="4">
    <source>
        <dbReference type="Google" id="ProtNLM"/>
    </source>
</evidence>
<keyword evidence="1" id="KW-0472">Membrane</keyword>
<feature type="transmembrane region" description="Helical" evidence="1">
    <location>
        <begin position="63"/>
        <end position="82"/>
    </location>
</feature>
<reference evidence="2 3" key="1">
    <citation type="journal article" date="2016" name="Nat. Commun.">
        <title>Thousands of microbial genomes shed light on interconnected biogeochemical processes in an aquifer system.</title>
        <authorList>
            <person name="Anantharaman K."/>
            <person name="Brown C.T."/>
            <person name="Hug L.A."/>
            <person name="Sharon I."/>
            <person name="Castelle C.J."/>
            <person name="Probst A.J."/>
            <person name="Thomas B.C."/>
            <person name="Singh A."/>
            <person name="Wilkins M.J."/>
            <person name="Karaoz U."/>
            <person name="Brodie E.L."/>
            <person name="Williams K.H."/>
            <person name="Hubbard S.S."/>
            <person name="Banfield J.F."/>
        </authorList>
    </citation>
    <scope>NUCLEOTIDE SEQUENCE [LARGE SCALE GENOMIC DNA]</scope>
</reference>
<keyword evidence="1" id="KW-1133">Transmembrane helix</keyword>
<keyword evidence="1" id="KW-0812">Transmembrane</keyword>
<sequence>METLWWNVGHVPAYGALTLLTLVVAGRRFPLSSGRSLGLALGLALLGMLLEVLQPYFGRTADVLDAIHNLFGVLLALGVFYVSRWWQGVYRGAD</sequence>
<comment type="caution">
    <text evidence="2">The sequence shown here is derived from an EMBL/GenBank/DDBJ whole genome shotgun (WGS) entry which is preliminary data.</text>
</comment>
<name>A0A1F6UMP0_9PROT</name>
<dbReference type="EMBL" id="MFSV01000063">
    <property type="protein sequence ID" value="OGI58645.1"/>
    <property type="molecule type" value="Genomic_DNA"/>
</dbReference>
<dbReference type="Proteomes" id="UP000177950">
    <property type="component" value="Unassembled WGS sequence"/>
</dbReference>